<proteinExistence type="predicted"/>
<reference evidence="3 4" key="1">
    <citation type="submission" date="2021-07" db="EMBL/GenBank/DDBJ databases">
        <title>Genome data of Colletotrichum spaethianum.</title>
        <authorList>
            <person name="Utami Y.D."/>
            <person name="Hiruma K."/>
        </authorList>
    </citation>
    <scope>NUCLEOTIDE SEQUENCE [LARGE SCALE GENOMIC DNA]</scope>
    <source>
        <strain evidence="3 4">MAFF 242679</strain>
    </source>
</reference>
<evidence type="ECO:0000313" key="3">
    <source>
        <dbReference type="EMBL" id="GJC77702.1"/>
    </source>
</evidence>
<evidence type="ECO:0000256" key="1">
    <source>
        <dbReference type="SAM" id="Coils"/>
    </source>
</evidence>
<keyword evidence="4" id="KW-1185">Reference proteome</keyword>
<dbReference type="AlphaFoldDB" id="A0AA37GBV8"/>
<keyword evidence="1" id="KW-0175">Coiled coil</keyword>
<feature type="region of interest" description="Disordered" evidence="2">
    <location>
        <begin position="82"/>
        <end position="128"/>
    </location>
</feature>
<feature type="compositionally biased region" description="Basic residues" evidence="2">
    <location>
        <begin position="220"/>
        <end position="231"/>
    </location>
</feature>
<organism evidence="3 4">
    <name type="scientific">Colletotrichum liriopes</name>
    <dbReference type="NCBI Taxonomy" id="708192"/>
    <lineage>
        <taxon>Eukaryota</taxon>
        <taxon>Fungi</taxon>
        <taxon>Dikarya</taxon>
        <taxon>Ascomycota</taxon>
        <taxon>Pezizomycotina</taxon>
        <taxon>Sordariomycetes</taxon>
        <taxon>Hypocreomycetidae</taxon>
        <taxon>Glomerellales</taxon>
        <taxon>Glomerellaceae</taxon>
        <taxon>Colletotrichum</taxon>
        <taxon>Colletotrichum spaethianum species complex</taxon>
    </lineage>
</organism>
<feature type="coiled-coil region" evidence="1">
    <location>
        <begin position="295"/>
        <end position="322"/>
    </location>
</feature>
<accession>A0AA37GBV8</accession>
<protein>
    <submittedName>
        <fullName evidence="3">Uncharacterized protein</fullName>
    </submittedName>
</protein>
<dbReference type="EMBL" id="BPPX01000001">
    <property type="protein sequence ID" value="GJC77702.1"/>
    <property type="molecule type" value="Genomic_DNA"/>
</dbReference>
<evidence type="ECO:0000313" key="4">
    <source>
        <dbReference type="Proteomes" id="UP001055172"/>
    </source>
</evidence>
<gene>
    <name evidence="3" type="ORF">ColLi_00540</name>
</gene>
<dbReference type="Proteomes" id="UP001055172">
    <property type="component" value="Unassembled WGS sequence"/>
</dbReference>
<evidence type="ECO:0000256" key="2">
    <source>
        <dbReference type="SAM" id="MobiDB-lite"/>
    </source>
</evidence>
<feature type="compositionally biased region" description="Acidic residues" evidence="2">
    <location>
        <begin position="114"/>
        <end position="125"/>
    </location>
</feature>
<name>A0AA37GBV8_9PEZI</name>
<feature type="region of interest" description="Disordered" evidence="2">
    <location>
        <begin position="171"/>
        <end position="239"/>
    </location>
</feature>
<sequence>MNQLLDDTDQQLLSKYYAAHLMPVARSFWWNGDNAHRAKTQLLYEKYPLVKAAAWKRNRDKASDILRIWRRDAEHLCTELNENGVDDDLSGGKTDEEVDEETEDGPGVSHSTASEDEEGEFDEDSASTIVVATNRDTKRKADERLGRVETPKKVRKCSIFEEESSEDELFEFRRRSKAKPTTSTPKRAAAAMMTPPQSGESTAAIRTDSDSEDDDPIATRKYKGRRGRRSRRVEPERPAETVVVDAVPLNLNLVQTTVSAEPAEAPIREHNCLAALQEVVDLVAKSRGTFSIQAQREVSRQLKKLENKLEKLSKTIKRLNKAA</sequence>
<comment type="caution">
    <text evidence="3">The sequence shown here is derived from an EMBL/GenBank/DDBJ whole genome shotgun (WGS) entry which is preliminary data.</text>
</comment>